<evidence type="ECO:0000259" key="6">
    <source>
        <dbReference type="Pfam" id="PF03151"/>
    </source>
</evidence>
<protein>
    <recommendedName>
        <fullName evidence="6">Sugar phosphate transporter domain-containing protein</fullName>
    </recommendedName>
</protein>
<feature type="transmembrane region" description="Helical" evidence="5">
    <location>
        <begin position="29"/>
        <end position="48"/>
    </location>
</feature>
<dbReference type="EMBL" id="BEGY01000021">
    <property type="protein sequence ID" value="GAX76987.1"/>
    <property type="molecule type" value="Genomic_DNA"/>
</dbReference>
<proteinExistence type="predicted"/>
<feature type="transmembrane region" description="Helical" evidence="5">
    <location>
        <begin position="247"/>
        <end position="267"/>
    </location>
</feature>
<organism evidence="7 8">
    <name type="scientific">Chlamydomonas eustigma</name>
    <dbReference type="NCBI Taxonomy" id="1157962"/>
    <lineage>
        <taxon>Eukaryota</taxon>
        <taxon>Viridiplantae</taxon>
        <taxon>Chlorophyta</taxon>
        <taxon>core chlorophytes</taxon>
        <taxon>Chlorophyceae</taxon>
        <taxon>CS clade</taxon>
        <taxon>Chlamydomonadales</taxon>
        <taxon>Chlamydomonadaceae</taxon>
        <taxon>Chlamydomonas</taxon>
    </lineage>
</organism>
<dbReference type="GO" id="GO:0016020">
    <property type="term" value="C:membrane"/>
    <property type="evidence" value="ECO:0007669"/>
    <property type="project" value="UniProtKB-SubCell"/>
</dbReference>
<keyword evidence="8" id="KW-1185">Reference proteome</keyword>
<feature type="transmembrane region" description="Helical" evidence="5">
    <location>
        <begin position="145"/>
        <end position="167"/>
    </location>
</feature>
<feature type="transmembrane region" description="Helical" evidence="5">
    <location>
        <begin position="120"/>
        <end position="139"/>
    </location>
</feature>
<feature type="transmembrane region" description="Helical" evidence="5">
    <location>
        <begin position="216"/>
        <end position="235"/>
    </location>
</feature>
<reference evidence="7 8" key="1">
    <citation type="submission" date="2017-08" db="EMBL/GenBank/DDBJ databases">
        <title>Acidophilic green algal genome provides insights into adaptation to an acidic environment.</title>
        <authorList>
            <person name="Hirooka S."/>
            <person name="Hirose Y."/>
            <person name="Kanesaki Y."/>
            <person name="Higuchi S."/>
            <person name="Fujiwara T."/>
            <person name="Onuma R."/>
            <person name="Era A."/>
            <person name="Ohbayashi R."/>
            <person name="Uzuka A."/>
            <person name="Nozaki H."/>
            <person name="Yoshikawa H."/>
            <person name="Miyagishima S.Y."/>
        </authorList>
    </citation>
    <scope>NUCLEOTIDE SEQUENCE [LARGE SCALE GENOMIC DNA]</scope>
    <source>
        <strain evidence="7 8">NIES-2499</strain>
    </source>
</reference>
<keyword evidence="2 5" id="KW-0812">Transmembrane</keyword>
<dbReference type="InterPro" id="IPR050186">
    <property type="entry name" value="TPT_transporter"/>
</dbReference>
<dbReference type="InterPro" id="IPR004853">
    <property type="entry name" value="Sugar_P_trans_dom"/>
</dbReference>
<feature type="transmembrane region" description="Helical" evidence="5">
    <location>
        <begin position="273"/>
        <end position="291"/>
    </location>
</feature>
<dbReference type="AlphaFoldDB" id="A0A250X1M8"/>
<dbReference type="PANTHER" id="PTHR11132">
    <property type="entry name" value="SOLUTE CARRIER FAMILY 35"/>
    <property type="match status" value="1"/>
</dbReference>
<comment type="subcellular location">
    <subcellularLocation>
        <location evidence="1">Membrane</location>
        <topology evidence="1">Multi-pass membrane protein</topology>
    </subcellularLocation>
</comment>
<evidence type="ECO:0000256" key="2">
    <source>
        <dbReference type="ARBA" id="ARBA00022692"/>
    </source>
</evidence>
<dbReference type="Pfam" id="PF03151">
    <property type="entry name" value="TPT"/>
    <property type="match status" value="1"/>
</dbReference>
<keyword evidence="4 5" id="KW-0472">Membrane</keyword>
<dbReference type="OrthoDB" id="417037at2759"/>
<evidence type="ECO:0000256" key="3">
    <source>
        <dbReference type="ARBA" id="ARBA00022989"/>
    </source>
</evidence>
<keyword evidence="3 5" id="KW-1133">Transmembrane helix</keyword>
<evidence type="ECO:0000313" key="8">
    <source>
        <dbReference type="Proteomes" id="UP000232323"/>
    </source>
</evidence>
<evidence type="ECO:0000256" key="4">
    <source>
        <dbReference type="ARBA" id="ARBA00023136"/>
    </source>
</evidence>
<accession>A0A250X1M8</accession>
<name>A0A250X1M8_9CHLO</name>
<sequence length="368" mass="39791">MFLQLSAVSFNLAVSTAMSFINKWALIIYPLPSLLLVLQMLAAVLIIMPMPSAGLSNFDLWSWPRCRQLLSISFFYVLNTGFSLGGLAKINIPIYTTLKRLTPVCILLIKVAMTRQLPPWRVSMAVLMVVLGCVLAGAGDLEFDLMGYLYSLTSCVTQAAYFVLVEIQGAKGISATEMLWYNSISCLPMLMVSTWYSGEWILMESTFYRALTKHGLTDTLLAIALCSTGGIILNFSQFLATVVGSALFVTILNNVKTVVVIVLGFFLLGGAQLTPLMALGIVINLSGGVWYGQQKFKAPSLAASSEAAGLKSSSPSSLSTIDSEVGRELNAIKTIESDSSIQSPSLGSGAQVHFNQGHHRHPVTQPMN</sequence>
<gene>
    <name evidence="7" type="ORF">CEUSTIGMA_g4434.t1</name>
</gene>
<evidence type="ECO:0000313" key="7">
    <source>
        <dbReference type="EMBL" id="GAX76987.1"/>
    </source>
</evidence>
<dbReference type="Proteomes" id="UP000232323">
    <property type="component" value="Unassembled WGS sequence"/>
</dbReference>
<evidence type="ECO:0000256" key="5">
    <source>
        <dbReference type="SAM" id="Phobius"/>
    </source>
</evidence>
<feature type="transmembrane region" description="Helical" evidence="5">
    <location>
        <begin position="69"/>
        <end position="88"/>
    </location>
</feature>
<evidence type="ECO:0000256" key="1">
    <source>
        <dbReference type="ARBA" id="ARBA00004141"/>
    </source>
</evidence>
<comment type="caution">
    <text evidence="7">The sequence shown here is derived from an EMBL/GenBank/DDBJ whole genome shotgun (WGS) entry which is preliminary data.</text>
</comment>
<feature type="transmembrane region" description="Helical" evidence="5">
    <location>
        <begin position="179"/>
        <end position="196"/>
    </location>
</feature>
<feature type="domain" description="Sugar phosphate transporter" evidence="6">
    <location>
        <begin position="14"/>
        <end position="291"/>
    </location>
</feature>